<feature type="transmembrane region" description="Helical" evidence="2">
    <location>
        <begin position="105"/>
        <end position="126"/>
    </location>
</feature>
<evidence type="ECO:0000313" key="3">
    <source>
        <dbReference type="EMBL" id="WEK55111.1"/>
    </source>
</evidence>
<dbReference type="Proteomes" id="UP001178662">
    <property type="component" value="Chromosome"/>
</dbReference>
<protein>
    <submittedName>
        <fullName evidence="3">Uncharacterized protein</fullName>
    </submittedName>
</protein>
<accession>A0AA95EY89</accession>
<proteinExistence type="predicted"/>
<dbReference type="EMBL" id="CP119317">
    <property type="protein sequence ID" value="WEK55111.1"/>
    <property type="molecule type" value="Genomic_DNA"/>
</dbReference>
<organism evidence="3 4">
    <name type="scientific">Candidatus Cohnella colombiensis</name>
    <dbReference type="NCBI Taxonomy" id="3121368"/>
    <lineage>
        <taxon>Bacteria</taxon>
        <taxon>Bacillati</taxon>
        <taxon>Bacillota</taxon>
        <taxon>Bacilli</taxon>
        <taxon>Bacillales</taxon>
        <taxon>Paenibacillaceae</taxon>
        <taxon>Cohnella</taxon>
    </lineage>
</organism>
<keyword evidence="2" id="KW-0812">Transmembrane</keyword>
<sequence length="175" mass="19429">MRQGFILTGLGLGIWAVATLFFLLFGQWIVLETSDPYFSASLFLLATLSFLLLIGIALFIRLKLFPTRGSATRFGFLATAVGLLLNTFTLWYRESIFEKFTEGQHHSYSVLITVGYLFTLIVPTIVDQVMRESKSASATPTEPAVAPLEESELPEDQTEGESILPPTDESADDQR</sequence>
<keyword evidence="4" id="KW-1185">Reference proteome</keyword>
<name>A0AA95EY89_9BACL</name>
<evidence type="ECO:0000256" key="1">
    <source>
        <dbReference type="SAM" id="MobiDB-lite"/>
    </source>
</evidence>
<feature type="transmembrane region" description="Helical" evidence="2">
    <location>
        <begin position="74"/>
        <end position="93"/>
    </location>
</feature>
<feature type="transmembrane region" description="Helical" evidence="2">
    <location>
        <begin position="12"/>
        <end position="31"/>
    </location>
</feature>
<dbReference type="AlphaFoldDB" id="A0AA95EY89"/>
<feature type="compositionally biased region" description="Acidic residues" evidence="1">
    <location>
        <begin position="149"/>
        <end position="159"/>
    </location>
</feature>
<evidence type="ECO:0000256" key="2">
    <source>
        <dbReference type="SAM" id="Phobius"/>
    </source>
</evidence>
<gene>
    <name evidence="3" type="ORF">P0Y55_03255</name>
</gene>
<keyword evidence="2" id="KW-1133">Transmembrane helix</keyword>
<feature type="transmembrane region" description="Helical" evidence="2">
    <location>
        <begin position="37"/>
        <end position="62"/>
    </location>
</feature>
<feature type="region of interest" description="Disordered" evidence="1">
    <location>
        <begin position="133"/>
        <end position="175"/>
    </location>
</feature>
<evidence type="ECO:0000313" key="4">
    <source>
        <dbReference type="Proteomes" id="UP001178662"/>
    </source>
</evidence>
<reference evidence="3" key="1">
    <citation type="submission" date="2023-03" db="EMBL/GenBank/DDBJ databases">
        <title>Andean soil-derived lignocellulolytic bacterial consortium as a source of novel taxa and putative plastic-active enzymes.</title>
        <authorList>
            <person name="Diaz-Garcia L."/>
            <person name="Chuvochina M."/>
            <person name="Feuerriegel G."/>
            <person name="Bunk B."/>
            <person name="Sproer C."/>
            <person name="Streit W.R."/>
            <person name="Rodriguez L.M."/>
            <person name="Overmann J."/>
            <person name="Jimenez D.J."/>
        </authorList>
    </citation>
    <scope>NUCLEOTIDE SEQUENCE</scope>
    <source>
        <strain evidence="3">MAG 2441</strain>
    </source>
</reference>
<keyword evidence="2" id="KW-0472">Membrane</keyword>